<sequence>MRRYSQSFRRGGVVLGLLAGVGGAVAVAQENLSFDIARGQFNLRITQDDVTGPSFQVSRLPGELRGRVTDLPVTLRLEDGEVKGNIGTSLVNLDVKKEGGVLEAKGGFWSRPVTLKLSQDELKVYVHDCTYRLKAREPGRVYEGKRSCDRAFVPPTVITLPVGFYAASPEEQASLLLLAL</sequence>
<keyword evidence="2" id="KW-1185">Reference proteome</keyword>
<comment type="caution">
    <text evidence="1">The sequence shown here is derived from an EMBL/GenBank/DDBJ whole genome shotgun (WGS) entry which is preliminary data.</text>
</comment>
<accession>A0A3A8P097</accession>
<proteinExistence type="predicted"/>
<gene>
    <name evidence="1" type="ORF">D7V93_31270</name>
</gene>
<dbReference type="Proteomes" id="UP000272888">
    <property type="component" value="Unassembled WGS sequence"/>
</dbReference>
<organism evidence="1 2">
    <name type="scientific">Corallococcus llansteffanensis</name>
    <dbReference type="NCBI Taxonomy" id="2316731"/>
    <lineage>
        <taxon>Bacteria</taxon>
        <taxon>Pseudomonadati</taxon>
        <taxon>Myxococcota</taxon>
        <taxon>Myxococcia</taxon>
        <taxon>Myxococcales</taxon>
        <taxon>Cystobacterineae</taxon>
        <taxon>Myxococcaceae</taxon>
        <taxon>Corallococcus</taxon>
    </lineage>
</organism>
<dbReference type="RefSeq" id="WP_120646870.1">
    <property type="nucleotide sequence ID" value="NZ_RAWB01000443.1"/>
</dbReference>
<name>A0A3A8P097_9BACT</name>
<protein>
    <submittedName>
        <fullName evidence="1">Uncharacterized protein</fullName>
    </submittedName>
</protein>
<evidence type="ECO:0000313" key="1">
    <source>
        <dbReference type="EMBL" id="RKH49888.1"/>
    </source>
</evidence>
<evidence type="ECO:0000313" key="2">
    <source>
        <dbReference type="Proteomes" id="UP000272888"/>
    </source>
</evidence>
<dbReference type="EMBL" id="RAWB01000443">
    <property type="protein sequence ID" value="RKH49888.1"/>
    <property type="molecule type" value="Genomic_DNA"/>
</dbReference>
<reference evidence="2" key="1">
    <citation type="submission" date="2018-09" db="EMBL/GenBank/DDBJ databases">
        <authorList>
            <person name="Livingstone P.G."/>
            <person name="Whitworth D.E."/>
        </authorList>
    </citation>
    <scope>NUCLEOTIDE SEQUENCE [LARGE SCALE GENOMIC DNA]</scope>
    <source>
        <strain evidence="2">CA051B</strain>
    </source>
</reference>
<dbReference type="AlphaFoldDB" id="A0A3A8P097"/>